<protein>
    <submittedName>
        <fullName evidence="1">DUF3168 domain-containing protein</fullName>
    </submittedName>
</protein>
<dbReference type="Gene3D" id="3.30.2000.30">
    <property type="match status" value="1"/>
</dbReference>
<dbReference type="Proteomes" id="UP001631993">
    <property type="component" value="Unassembled WGS sequence"/>
</dbReference>
<gene>
    <name evidence="1" type="ORF">ACKI1S_38420</name>
</gene>
<dbReference type="RefSeq" id="WP_409097760.1">
    <property type="nucleotide sequence ID" value="NZ_JBJVNE010000024.1"/>
</dbReference>
<sequence length="142" mass="15631">MSTPVPDLAALPVRDAVRDALLADAQLSALVQGVLDHVPEGQAFPYIHLGESFESPDNSHDRFGSATVLTLHIWSQYRGYAQGLAIATRVRQALDHTPLAIEGHRWTWTRFGSLQTLTDPDPPGDIRHLPMSFRIGTEVDPV</sequence>
<evidence type="ECO:0000313" key="2">
    <source>
        <dbReference type="Proteomes" id="UP001631993"/>
    </source>
</evidence>
<organism evidence="1 2">
    <name type="scientific">Streptomyces galilaeus</name>
    <dbReference type="NCBI Taxonomy" id="33899"/>
    <lineage>
        <taxon>Bacteria</taxon>
        <taxon>Bacillati</taxon>
        <taxon>Actinomycetota</taxon>
        <taxon>Actinomycetes</taxon>
        <taxon>Kitasatosporales</taxon>
        <taxon>Streptomycetaceae</taxon>
        <taxon>Streptomyces</taxon>
    </lineage>
</organism>
<accession>A0ABW9IUR5</accession>
<name>A0ABW9IUR5_STRGJ</name>
<evidence type="ECO:0000313" key="1">
    <source>
        <dbReference type="EMBL" id="MFM9651998.1"/>
    </source>
</evidence>
<keyword evidence="2" id="KW-1185">Reference proteome</keyword>
<comment type="caution">
    <text evidence="1">The sequence shown here is derived from an EMBL/GenBank/DDBJ whole genome shotgun (WGS) entry which is preliminary data.</text>
</comment>
<reference evidence="1 2" key="1">
    <citation type="submission" date="2024-12" db="EMBL/GenBank/DDBJ databases">
        <title>Forecasting of Potato common scab and diversities of Pathogenic streptomyces spp. in china.</title>
        <authorList>
            <person name="Handique U."/>
            <person name="Wu J."/>
        </authorList>
    </citation>
    <scope>NUCLEOTIDE SEQUENCE [LARGE SCALE GENOMIC DNA]</scope>
    <source>
        <strain evidence="1 2">ZRIMU1585</strain>
    </source>
</reference>
<dbReference type="Pfam" id="PF11367">
    <property type="entry name" value="Tail_completion_gp17"/>
    <property type="match status" value="1"/>
</dbReference>
<dbReference type="InterPro" id="IPR053745">
    <property type="entry name" value="Viral_Tail_Comp_sf"/>
</dbReference>
<proteinExistence type="predicted"/>
<dbReference type="EMBL" id="JBJVNE010000024">
    <property type="protein sequence ID" value="MFM9651998.1"/>
    <property type="molecule type" value="Genomic_DNA"/>
</dbReference>
<dbReference type="InterPro" id="IPR021508">
    <property type="entry name" value="Gp17-like"/>
</dbReference>